<dbReference type="Gene3D" id="1.10.510.10">
    <property type="entry name" value="Transferase(Phosphotransferase) domain 1"/>
    <property type="match status" value="1"/>
</dbReference>
<dbReference type="PANTHER" id="PTHR43289">
    <property type="entry name" value="MITOGEN-ACTIVATED PROTEIN KINASE KINASE KINASE 20-RELATED"/>
    <property type="match status" value="1"/>
</dbReference>
<evidence type="ECO:0000256" key="6">
    <source>
        <dbReference type="ARBA" id="ARBA00022840"/>
    </source>
</evidence>
<sequence>MLVAERYRVGASLGRGGMGEVYRGTDELLGRAVAIKFLLPTRHDELAAARFHREARAAALLNDQHVVAAFDFGRHEDGYFLVMELVEGRSVAEELKTNGPLPGERALDIVRQAAAGLAAAHREDIVHRDIKPGNLLLGVDGAVKVADFGIARFVADTTTTLTATGQVLGTSFYMSPEQAEGGPAETSSDVYALGCVLYQLVTGHPPFQGDQPASIMYQHVAVAPVPPSDLRPELAGACETLMFRMLAKDPADRPTAAEVATGAPLVPLARPQNEAPTAQIPALRPKRAVLAGAAAVVAIAVAVALAVLIRSDPGRLPTTDLLPSKPPAVSTPPSTARTTPPPVARTTRPPSTVVAGTRTNKPSTTGKSPQPSSSHTKGHAKTPQPKSTKPPKATKNS</sequence>
<dbReference type="PROSITE" id="PS00108">
    <property type="entry name" value="PROTEIN_KINASE_ST"/>
    <property type="match status" value="1"/>
</dbReference>
<dbReference type="EC" id="2.7.11.1" evidence="1"/>
<accession>A0A7G6X3H0</accession>
<evidence type="ECO:0000256" key="8">
    <source>
        <dbReference type="SAM" id="MobiDB-lite"/>
    </source>
</evidence>
<keyword evidence="9" id="KW-1133">Transmembrane helix</keyword>
<keyword evidence="4 7" id="KW-0547">Nucleotide-binding</keyword>
<dbReference type="PROSITE" id="PS50011">
    <property type="entry name" value="PROTEIN_KINASE_DOM"/>
    <property type="match status" value="1"/>
</dbReference>
<dbReference type="Pfam" id="PF00069">
    <property type="entry name" value="Pkinase"/>
    <property type="match status" value="1"/>
</dbReference>
<evidence type="ECO:0000256" key="9">
    <source>
        <dbReference type="SAM" id="Phobius"/>
    </source>
</evidence>
<dbReference type="Gene3D" id="3.30.200.20">
    <property type="entry name" value="Phosphorylase Kinase, domain 1"/>
    <property type="match status" value="1"/>
</dbReference>
<dbReference type="KEGG" id="kqi:F1D05_26320"/>
<keyword evidence="9" id="KW-0472">Membrane</keyword>
<dbReference type="InterPro" id="IPR017441">
    <property type="entry name" value="Protein_kinase_ATP_BS"/>
</dbReference>
<evidence type="ECO:0000313" key="12">
    <source>
        <dbReference type="Proteomes" id="UP000515563"/>
    </source>
</evidence>
<evidence type="ECO:0000313" key="11">
    <source>
        <dbReference type="EMBL" id="QNE20785.1"/>
    </source>
</evidence>
<dbReference type="FunFam" id="1.10.510.10:FF:000021">
    <property type="entry name" value="Serine/threonine protein kinase"/>
    <property type="match status" value="1"/>
</dbReference>
<evidence type="ECO:0000256" key="4">
    <source>
        <dbReference type="ARBA" id="ARBA00022741"/>
    </source>
</evidence>
<dbReference type="InterPro" id="IPR011009">
    <property type="entry name" value="Kinase-like_dom_sf"/>
</dbReference>
<evidence type="ECO:0000256" key="7">
    <source>
        <dbReference type="PROSITE-ProRule" id="PRU10141"/>
    </source>
</evidence>
<name>A0A7G6X3H0_9ACTN</name>
<dbReference type="PANTHER" id="PTHR43289:SF6">
    <property type="entry name" value="SERINE_THREONINE-PROTEIN KINASE NEKL-3"/>
    <property type="match status" value="1"/>
</dbReference>
<keyword evidence="2" id="KW-0723">Serine/threonine-protein kinase</keyword>
<dbReference type="SMART" id="SM00220">
    <property type="entry name" value="S_TKc"/>
    <property type="match status" value="1"/>
</dbReference>
<feature type="domain" description="Protein kinase" evidence="10">
    <location>
        <begin position="7"/>
        <end position="266"/>
    </location>
</feature>
<dbReference type="EMBL" id="CP043661">
    <property type="protein sequence ID" value="QNE20785.1"/>
    <property type="molecule type" value="Genomic_DNA"/>
</dbReference>
<dbReference type="InterPro" id="IPR000719">
    <property type="entry name" value="Prot_kinase_dom"/>
</dbReference>
<dbReference type="RefSeq" id="WP_185443183.1">
    <property type="nucleotide sequence ID" value="NZ_CP043661.1"/>
</dbReference>
<feature type="transmembrane region" description="Helical" evidence="9">
    <location>
        <begin position="288"/>
        <end position="309"/>
    </location>
</feature>
<organism evidence="11 12">
    <name type="scientific">Kribbella qitaiheensis</name>
    <dbReference type="NCBI Taxonomy" id="1544730"/>
    <lineage>
        <taxon>Bacteria</taxon>
        <taxon>Bacillati</taxon>
        <taxon>Actinomycetota</taxon>
        <taxon>Actinomycetes</taxon>
        <taxon>Propionibacteriales</taxon>
        <taxon>Kribbellaceae</taxon>
        <taxon>Kribbella</taxon>
    </lineage>
</organism>
<feature type="region of interest" description="Disordered" evidence="8">
    <location>
        <begin position="315"/>
        <end position="397"/>
    </location>
</feature>
<evidence type="ECO:0000256" key="3">
    <source>
        <dbReference type="ARBA" id="ARBA00022679"/>
    </source>
</evidence>
<dbReference type="Proteomes" id="UP000515563">
    <property type="component" value="Chromosome"/>
</dbReference>
<keyword evidence="3" id="KW-0808">Transferase</keyword>
<reference evidence="11 12" key="2">
    <citation type="journal article" date="2020" name="Microbiol. Resour. Announc.">
        <title>Antarctic desert soil bacteria exhibit high novel natural product potential, evaluated through long-read genome sequencing and comparative genomics.</title>
        <authorList>
            <person name="Benaud N."/>
            <person name="Edwards R.J."/>
            <person name="Amos T.G."/>
            <person name="D'Agostino P.M."/>
            <person name="Gutierrez-Chavez C."/>
            <person name="Montgomery K."/>
            <person name="Nicetic I."/>
            <person name="Ferrari B.C."/>
        </authorList>
    </citation>
    <scope>NUCLEOTIDE SEQUENCE [LARGE SCALE GENOMIC DNA]</scope>
    <source>
        <strain evidence="11 12">SPB151</strain>
    </source>
</reference>
<evidence type="ECO:0000259" key="10">
    <source>
        <dbReference type="PROSITE" id="PS50011"/>
    </source>
</evidence>
<proteinExistence type="predicted"/>
<evidence type="ECO:0000256" key="5">
    <source>
        <dbReference type="ARBA" id="ARBA00022777"/>
    </source>
</evidence>
<dbReference type="GO" id="GO:0004674">
    <property type="term" value="F:protein serine/threonine kinase activity"/>
    <property type="evidence" value="ECO:0007669"/>
    <property type="project" value="UniProtKB-KW"/>
</dbReference>
<feature type="binding site" evidence="7">
    <location>
        <position position="36"/>
    </location>
    <ligand>
        <name>ATP</name>
        <dbReference type="ChEBI" id="CHEBI:30616"/>
    </ligand>
</feature>
<keyword evidence="5 11" id="KW-0418">Kinase</keyword>
<keyword evidence="12" id="KW-1185">Reference proteome</keyword>
<keyword evidence="6 7" id="KW-0067">ATP-binding</keyword>
<dbReference type="SUPFAM" id="SSF56112">
    <property type="entry name" value="Protein kinase-like (PK-like)"/>
    <property type="match status" value="1"/>
</dbReference>
<dbReference type="GO" id="GO:0005524">
    <property type="term" value="F:ATP binding"/>
    <property type="evidence" value="ECO:0007669"/>
    <property type="project" value="UniProtKB-UniRule"/>
</dbReference>
<feature type="compositionally biased region" description="Low complexity" evidence="8">
    <location>
        <begin position="331"/>
        <end position="353"/>
    </location>
</feature>
<keyword evidence="9" id="KW-0812">Transmembrane</keyword>
<dbReference type="InterPro" id="IPR008271">
    <property type="entry name" value="Ser/Thr_kinase_AS"/>
</dbReference>
<gene>
    <name evidence="11" type="ORF">F1D05_26320</name>
</gene>
<reference evidence="12" key="1">
    <citation type="submission" date="2019-09" db="EMBL/GenBank/DDBJ databases">
        <title>Antimicrobial potential of Antarctic Bacteria.</title>
        <authorList>
            <person name="Benaud N."/>
            <person name="Edwards R.J."/>
            <person name="Ferrari B.C."/>
        </authorList>
    </citation>
    <scope>NUCLEOTIDE SEQUENCE [LARGE SCALE GENOMIC DNA]</scope>
    <source>
        <strain evidence="12">SPB151</strain>
    </source>
</reference>
<feature type="compositionally biased region" description="Polar residues" evidence="8">
    <location>
        <begin position="357"/>
        <end position="375"/>
    </location>
</feature>
<dbReference type="PROSITE" id="PS00107">
    <property type="entry name" value="PROTEIN_KINASE_ATP"/>
    <property type="match status" value="1"/>
</dbReference>
<evidence type="ECO:0000256" key="2">
    <source>
        <dbReference type="ARBA" id="ARBA00022527"/>
    </source>
</evidence>
<protein>
    <recommendedName>
        <fullName evidence="1">non-specific serine/threonine protein kinase</fullName>
        <ecNumber evidence="1">2.7.11.1</ecNumber>
    </recommendedName>
</protein>
<feature type="compositionally biased region" description="Low complexity" evidence="8">
    <location>
        <begin position="381"/>
        <end position="397"/>
    </location>
</feature>
<dbReference type="AlphaFoldDB" id="A0A7G6X3H0"/>
<dbReference type="CDD" id="cd14014">
    <property type="entry name" value="STKc_PknB_like"/>
    <property type="match status" value="1"/>
</dbReference>
<evidence type="ECO:0000256" key="1">
    <source>
        <dbReference type="ARBA" id="ARBA00012513"/>
    </source>
</evidence>